<dbReference type="GO" id="GO:0006635">
    <property type="term" value="P:fatty acid beta-oxidation"/>
    <property type="evidence" value="ECO:0007669"/>
    <property type="project" value="TreeGrafter"/>
</dbReference>
<reference evidence="2 3" key="1">
    <citation type="journal article" date="2018" name="New Phytol.">
        <title>Phylogenomics of Endogonaceae and evolution of mycorrhizas within Mucoromycota.</title>
        <authorList>
            <person name="Chang Y."/>
            <person name="Desiro A."/>
            <person name="Na H."/>
            <person name="Sandor L."/>
            <person name="Lipzen A."/>
            <person name="Clum A."/>
            <person name="Barry K."/>
            <person name="Grigoriev I.V."/>
            <person name="Martin F.M."/>
            <person name="Stajich J.E."/>
            <person name="Smith M.E."/>
            <person name="Bonito G."/>
            <person name="Spatafora J.W."/>
        </authorList>
    </citation>
    <scope>NUCLEOTIDE SEQUENCE [LARGE SCALE GENOMIC DNA]</scope>
    <source>
        <strain evidence="2 3">AD002</strain>
    </source>
</reference>
<dbReference type="InterPro" id="IPR001753">
    <property type="entry name" value="Enoyl-CoA_hydra/iso"/>
</dbReference>
<gene>
    <name evidence="2" type="ORF">BC938DRAFT_473354</name>
</gene>
<dbReference type="Pfam" id="PF00378">
    <property type="entry name" value="ECH_1"/>
    <property type="match status" value="1"/>
</dbReference>
<accession>A0A433Q4C8</accession>
<dbReference type="EMBL" id="RBNJ01015530">
    <property type="protein sequence ID" value="RUS24592.1"/>
    <property type="molecule type" value="Genomic_DNA"/>
</dbReference>
<dbReference type="Proteomes" id="UP000274822">
    <property type="component" value="Unassembled WGS sequence"/>
</dbReference>
<feature type="domain" description="Senescence" evidence="1">
    <location>
        <begin position="377"/>
        <end position="513"/>
    </location>
</feature>
<dbReference type="InterPro" id="IPR009686">
    <property type="entry name" value="Senescence/spartin_C"/>
</dbReference>
<dbReference type="SUPFAM" id="SSF52096">
    <property type="entry name" value="ClpP/crotonase"/>
    <property type="match status" value="2"/>
</dbReference>
<dbReference type="Gene3D" id="3.90.226.10">
    <property type="entry name" value="2-enoyl-CoA Hydratase, Chain A, domain 1"/>
    <property type="match status" value="2"/>
</dbReference>
<dbReference type="GO" id="GO:0005777">
    <property type="term" value="C:peroxisome"/>
    <property type="evidence" value="ECO:0007669"/>
    <property type="project" value="TreeGrafter"/>
</dbReference>
<dbReference type="Pfam" id="PF06911">
    <property type="entry name" value="Senescence"/>
    <property type="match status" value="1"/>
</dbReference>
<sequence length="564" mass="60596">VVFVDRVGSGTKSTIKEHNEDVCGLFGGVALNFLSKPYLTLRQQLSTLSASTMSASTFTPLSFPADKPLVTLTRSGPVFLLKLDNGDNRFTVTSIAAINAALDIVERAFKDEGYPALALVTAGKEKFYSNGLDLEHAMATPRFMEDHYLKLLSRMVTFPVPTVAALNGHAFAGGCLFALANGKCRMTGVCHNSPFDFFITTVLIDPFDLSDFRVMRADRGFICMNEVDFGAPIPAGMMALMRHKLRPHTFRDMVLLGRRFNGPEALEHNIVDEIVKGSEEDVLKQAVAMAVKVSAKSKSAGVCFKWLKDEVDLLPFSSARSPKMRKTLALVDPQSGEIIEVIAIDVVFGSNAASLVDPQSGMILEVVRMHLNKAADTLVTSSERAAEGLVNSATFLAKGISSGSKMIEQRITPVQLPQETIAGLEKVGRISDKITDGIKTVITTTVTTASKLIPTLPPCSFTIPSDSALVKLGRAVANIQMGLGDAGAILGSSVCDGVTGIVEQRYGSEVSVALGSIASAVNALYMGRMMVYFDEDGKSWPIRLVSIGMFVPSVLANKETKAKL</sequence>
<organism evidence="2 3">
    <name type="scientific">Jimgerdemannia flammicorona</name>
    <dbReference type="NCBI Taxonomy" id="994334"/>
    <lineage>
        <taxon>Eukaryota</taxon>
        <taxon>Fungi</taxon>
        <taxon>Fungi incertae sedis</taxon>
        <taxon>Mucoromycota</taxon>
        <taxon>Mucoromycotina</taxon>
        <taxon>Endogonomycetes</taxon>
        <taxon>Endogonales</taxon>
        <taxon>Endogonaceae</taxon>
        <taxon>Jimgerdemannia</taxon>
    </lineage>
</organism>
<dbReference type="PANTHER" id="PTHR11941:SF75">
    <property type="entry name" value="ENOYL-COA HYDRATASE_ISOMERASE FAMILY PROTEIN"/>
    <property type="match status" value="1"/>
</dbReference>
<dbReference type="GO" id="GO:0004165">
    <property type="term" value="F:delta(3)-delta(2)-enoyl-CoA isomerase activity"/>
    <property type="evidence" value="ECO:0007669"/>
    <property type="project" value="TreeGrafter"/>
</dbReference>
<dbReference type="AlphaFoldDB" id="A0A433Q4C8"/>
<comment type="caution">
    <text evidence="2">The sequence shown here is derived from an EMBL/GenBank/DDBJ whole genome shotgun (WGS) entry which is preliminary data.</text>
</comment>
<evidence type="ECO:0000259" key="1">
    <source>
        <dbReference type="Pfam" id="PF06911"/>
    </source>
</evidence>
<protein>
    <recommendedName>
        <fullName evidence="1">Senescence domain-containing protein</fullName>
    </recommendedName>
</protein>
<dbReference type="CDD" id="cd06558">
    <property type="entry name" value="crotonase-like"/>
    <property type="match status" value="1"/>
</dbReference>
<evidence type="ECO:0000313" key="2">
    <source>
        <dbReference type="EMBL" id="RUS24592.1"/>
    </source>
</evidence>
<name>A0A433Q4C8_9FUNG</name>
<keyword evidence="3" id="KW-1185">Reference proteome</keyword>
<dbReference type="InterPro" id="IPR029045">
    <property type="entry name" value="ClpP/crotonase-like_dom_sf"/>
</dbReference>
<proteinExistence type="predicted"/>
<evidence type="ECO:0000313" key="3">
    <source>
        <dbReference type="Proteomes" id="UP000274822"/>
    </source>
</evidence>
<dbReference type="PANTHER" id="PTHR11941">
    <property type="entry name" value="ENOYL-COA HYDRATASE-RELATED"/>
    <property type="match status" value="1"/>
</dbReference>
<feature type="non-terminal residue" evidence="2">
    <location>
        <position position="1"/>
    </location>
</feature>